<feature type="coiled-coil region" evidence="1">
    <location>
        <begin position="417"/>
        <end position="564"/>
    </location>
</feature>
<dbReference type="Proteomes" id="UP000018320">
    <property type="component" value="Unassembled WGS sequence"/>
</dbReference>
<dbReference type="GO" id="GO:0000785">
    <property type="term" value="C:chromatin"/>
    <property type="evidence" value="ECO:0007669"/>
    <property type="project" value="TreeGrafter"/>
</dbReference>
<dbReference type="VEuPathDB" id="GiardiaDB:GL50581_3367"/>
<dbReference type="VEuPathDB" id="GiardiaDB:QR46_0643"/>
<dbReference type="VEuPathDB" id="GiardiaDB:GL50803_00137716"/>
<dbReference type="VEuPathDB" id="GiardiaDB:DHA2_153328"/>
<reference evidence="3" key="1">
    <citation type="submission" date="2012-02" db="EMBL/GenBank/DDBJ databases">
        <title>Genome sequencing of Giardia lamblia Genotypes A2 and B isolates (DH and GS) and comparative analysis with the genomes of Genotypes A1 and E (WB and Pig).</title>
        <authorList>
            <person name="Adam R."/>
            <person name="Dahlstrom E."/>
            <person name="Martens C."/>
            <person name="Bruno D."/>
            <person name="Barbian K."/>
            <person name="Porcella S.F."/>
            <person name="Nash T."/>
        </authorList>
    </citation>
    <scope>NUCLEOTIDE SEQUENCE</scope>
    <source>
        <strain evidence="3">DH</strain>
    </source>
</reference>
<evidence type="ECO:0000256" key="1">
    <source>
        <dbReference type="SAM" id="Coils"/>
    </source>
</evidence>
<feature type="coiled-coil region" evidence="1">
    <location>
        <begin position="316"/>
        <end position="371"/>
    </location>
</feature>
<sequence>ELLRDRIQEEMKNSAVLQERVDALEADSTRGADAAEYLARIEELQQQVKELSGRSRDAPADETAIRALEEKIRALTDEIEARDNQIAELKELVDGAPAQPVETDPAQLTALEEENGRLKDELQTLNDALEALRKSGADEASGLRGQVAHLNKEVSDLKEALANARASGDASDVERLVELQEQLEDAQEQLLSLKDRYDCAVAEMEDMRRELEQKPVGSTVYTDEPGASSEDLDRLKEELDALREEVQVLNEELEVMHGQNREQKDELNRLNGALDAKESLIADLKAQLDSTVPQDDARIKILEDEIADLRGTVAARDDAIRGLEEKTARLAELEQLAADKGKEVADKEHSLRRLEDEVRQLNDALCELREKPLSVAPSDQSGAEYVDAQTEISDVDPEEQAKVSSILDFDDGLVQKVDELQALVNALTGENDHYKGEHARIMAEMDALKEDLRNGKLRSDSLEGDKERLMKQVRDLTDLVESLRKDLGAPQDQGEVATLRQEVADLRSHVDELTDAAKGKDETIEQLEKELAIARASAENTERLSELLAEVEGYKAKLGESKEMVDSLLAQLASKDAELAGATTGLRAVTDDDGAELAKARVASLENEVAELRGQLNAKLAEIDAVHKNLVDSDAEAARLREELGGLRVQLEAAQVPEDTERVWMLEDQLQDARKELAELRTALEAKEMETEGLRAELATADPELANKLEASEATVRELRESAEALQDKLHALSDSRAADGDLQKLVEQLEKDLSGAKELVAERDATIDELKQRLRDTEEYDDLKERIAELDDEIAVLNDGLKDKDAEIAELREQLEAQPTATTVYPESGEEVGDAAALREVQDENAALKDELEAKRSLIDELQDEIDGLKQQCSDLKDEMIKLDSANNDKITALQCSLDESRKQIADLQEEVEVLKNTANDIDPAVVESLQEELMKLQEELDDRENTITELQGLLDDQEGKNAEVSAQIEALNRELEEARDANLHSANDERTMALEAEIASLQESLDKANEDLAQKTDECGKAISETGNLRKAVEYYKKLVDDIRAGIVVLDDNLSALDLQ</sequence>
<feature type="coiled-coil region" evidence="1">
    <location>
        <begin position="774"/>
        <end position="815"/>
    </location>
</feature>
<dbReference type="EMBL" id="AHGT01000100">
    <property type="protein sequence ID" value="ESU35110.1"/>
    <property type="molecule type" value="Genomic_DNA"/>
</dbReference>
<dbReference type="Gene3D" id="1.20.5.1700">
    <property type="match status" value="2"/>
</dbReference>
<name>V6TE36_GIAIN</name>
<proteinExistence type="predicted"/>
<dbReference type="GO" id="GO:0003682">
    <property type="term" value="F:chromatin binding"/>
    <property type="evidence" value="ECO:0007669"/>
    <property type="project" value="TreeGrafter"/>
</dbReference>
<dbReference type="GO" id="GO:0000796">
    <property type="term" value="C:condensin complex"/>
    <property type="evidence" value="ECO:0007669"/>
    <property type="project" value="TreeGrafter"/>
</dbReference>
<reference evidence="2 3" key="2">
    <citation type="journal article" date="2013" name="Genome Biol. Evol.">
        <title>Genome sequencing of Giardia lamblia genotypes A2 and B isolates (DH and GS) and comparative analysis with the genomes of genotypes A1 and E (WB and Pig).</title>
        <authorList>
            <person name="Adam R.D."/>
            <person name="Dahlstrom E.W."/>
            <person name="Martens C.A."/>
            <person name="Bruno D.P."/>
            <person name="Barbian K.D."/>
            <person name="Ricklefs S.M."/>
            <person name="Hernandez M.M."/>
            <person name="Narla N.P."/>
            <person name="Patel R.B."/>
            <person name="Porcella S.F."/>
            <person name="Nash T.E."/>
        </authorList>
    </citation>
    <scope>NUCLEOTIDE SEQUENCE [LARGE SCALE GENOMIC DNA]</scope>
    <source>
        <strain evidence="2 3">DH</strain>
    </source>
</reference>
<dbReference type="Gene3D" id="1.10.287.1490">
    <property type="match status" value="4"/>
</dbReference>
<feature type="non-terminal residue" evidence="2">
    <location>
        <position position="1"/>
    </location>
</feature>
<protein>
    <submittedName>
        <fullName evidence="2">Axoneme-associated protein GASP-180</fullName>
    </submittedName>
</protein>
<accession>V6TE36</accession>
<organism evidence="2 3">
    <name type="scientific">Giardia intestinalis</name>
    <name type="common">Giardia lamblia</name>
    <dbReference type="NCBI Taxonomy" id="5741"/>
    <lineage>
        <taxon>Eukaryota</taxon>
        <taxon>Metamonada</taxon>
        <taxon>Diplomonadida</taxon>
        <taxon>Hexamitidae</taxon>
        <taxon>Giardiinae</taxon>
        <taxon>Giardia</taxon>
    </lineage>
</organism>
<dbReference type="PANTHER" id="PTHR43941">
    <property type="entry name" value="STRUCTURAL MAINTENANCE OF CHROMOSOMES PROTEIN 2"/>
    <property type="match status" value="1"/>
</dbReference>
<dbReference type="PANTHER" id="PTHR43941:SF1">
    <property type="entry name" value="STRUCTURAL MAINTENANCE OF CHROMOSOMES PROTEIN 2"/>
    <property type="match status" value="1"/>
</dbReference>
<dbReference type="AlphaFoldDB" id="V6TE36"/>
<dbReference type="GO" id="GO:0007076">
    <property type="term" value="P:mitotic chromosome condensation"/>
    <property type="evidence" value="ECO:0007669"/>
    <property type="project" value="TreeGrafter"/>
</dbReference>
<feature type="coiled-coil region" evidence="1">
    <location>
        <begin position="595"/>
        <end position="736"/>
    </location>
</feature>
<dbReference type="SUPFAM" id="SSF57997">
    <property type="entry name" value="Tropomyosin"/>
    <property type="match status" value="1"/>
</dbReference>
<dbReference type="GO" id="GO:0000793">
    <property type="term" value="C:condensed chromosome"/>
    <property type="evidence" value="ECO:0007669"/>
    <property type="project" value="TreeGrafter"/>
</dbReference>
<comment type="caution">
    <text evidence="2">The sequence shown here is derived from an EMBL/GenBank/DDBJ whole genome shotgun (WGS) entry which is preliminary data.</text>
</comment>
<evidence type="ECO:0000313" key="3">
    <source>
        <dbReference type="Proteomes" id="UP000018320"/>
    </source>
</evidence>
<feature type="coiled-coil region" evidence="1">
    <location>
        <begin position="7"/>
        <end position="287"/>
    </location>
</feature>
<evidence type="ECO:0000313" key="2">
    <source>
        <dbReference type="EMBL" id="ESU35110.1"/>
    </source>
</evidence>
<gene>
    <name evidence="2" type="ORF">DHA2_153328</name>
</gene>
<keyword evidence="1" id="KW-0175">Coiled coil</keyword>
<feature type="coiled-coil region" evidence="1">
    <location>
        <begin position="839"/>
        <end position="1027"/>
    </location>
</feature>